<dbReference type="InterPro" id="IPR000086">
    <property type="entry name" value="NUDIX_hydrolase_dom"/>
</dbReference>
<dbReference type="EMBL" id="JAFBCV010000011">
    <property type="protein sequence ID" value="MBM7840027.1"/>
    <property type="molecule type" value="Genomic_DNA"/>
</dbReference>
<gene>
    <name evidence="5" type="ORF">JOC54_003307</name>
</gene>
<proteinExistence type="inferred from homology"/>
<reference evidence="5" key="1">
    <citation type="submission" date="2021-01" db="EMBL/GenBank/DDBJ databases">
        <title>Genomic Encyclopedia of Type Strains, Phase IV (KMG-IV): sequencing the most valuable type-strain genomes for metagenomic binning, comparative biology and taxonomic classification.</title>
        <authorList>
            <person name="Goeker M."/>
        </authorList>
    </citation>
    <scope>NUCLEOTIDE SEQUENCE</scope>
    <source>
        <strain evidence="5">DSM 21943</strain>
    </source>
</reference>
<protein>
    <submittedName>
        <fullName evidence="5">8-oxo-dGTP pyrophosphatase MutT (NUDIX family)</fullName>
    </submittedName>
</protein>
<comment type="similarity">
    <text evidence="3">Belongs to the Nudix hydrolase family.</text>
</comment>
<evidence type="ECO:0000313" key="6">
    <source>
        <dbReference type="Proteomes" id="UP001179280"/>
    </source>
</evidence>
<organism evidence="5 6">
    <name type="scientific">Shouchella xiaoxiensis</name>
    <dbReference type="NCBI Taxonomy" id="766895"/>
    <lineage>
        <taxon>Bacteria</taxon>
        <taxon>Bacillati</taxon>
        <taxon>Bacillota</taxon>
        <taxon>Bacilli</taxon>
        <taxon>Bacillales</taxon>
        <taxon>Bacillaceae</taxon>
        <taxon>Shouchella</taxon>
    </lineage>
</organism>
<keyword evidence="6" id="KW-1185">Reference proteome</keyword>
<dbReference type="PANTHER" id="PTHR43046">
    <property type="entry name" value="GDP-MANNOSE MANNOSYL HYDROLASE"/>
    <property type="match status" value="1"/>
</dbReference>
<dbReference type="Proteomes" id="UP001179280">
    <property type="component" value="Unassembled WGS sequence"/>
</dbReference>
<sequence length="149" mass="16931">MEYVHSLRKKVGNTPLILPGAVVLILNEKHELLLQHRTDGGWGLPGGLMELGESMEETARREVEEETGLLINDLKLLGLFSGAEYHFTFDNGDEIYSVTAVYQTSTYSGKIVPNKDESLDVRFFAELPPELLPEYRTYIEPYYIPKKPK</sequence>
<evidence type="ECO:0000256" key="3">
    <source>
        <dbReference type="RuleBase" id="RU003476"/>
    </source>
</evidence>
<dbReference type="PROSITE" id="PS51462">
    <property type="entry name" value="NUDIX"/>
    <property type="match status" value="1"/>
</dbReference>
<dbReference type="RefSeq" id="WP_204467438.1">
    <property type="nucleotide sequence ID" value="NZ_JAFBCV010000011.1"/>
</dbReference>
<evidence type="ECO:0000256" key="2">
    <source>
        <dbReference type="ARBA" id="ARBA00022801"/>
    </source>
</evidence>
<dbReference type="Gene3D" id="3.90.79.10">
    <property type="entry name" value="Nucleoside Triphosphate Pyrophosphohydrolase"/>
    <property type="match status" value="1"/>
</dbReference>
<dbReference type="PANTHER" id="PTHR43046:SF2">
    <property type="entry name" value="8-OXO-DGTP DIPHOSPHATASE-RELATED"/>
    <property type="match status" value="1"/>
</dbReference>
<dbReference type="PROSITE" id="PS00893">
    <property type="entry name" value="NUDIX_BOX"/>
    <property type="match status" value="1"/>
</dbReference>
<accession>A0ABS2T0L9</accession>
<feature type="domain" description="Nudix hydrolase" evidence="4">
    <location>
        <begin position="16"/>
        <end position="148"/>
    </location>
</feature>
<evidence type="ECO:0000256" key="1">
    <source>
        <dbReference type="ARBA" id="ARBA00001946"/>
    </source>
</evidence>
<dbReference type="SUPFAM" id="SSF55811">
    <property type="entry name" value="Nudix"/>
    <property type="match status" value="1"/>
</dbReference>
<dbReference type="CDD" id="cd04677">
    <property type="entry name" value="NUDIX_Hydrolase"/>
    <property type="match status" value="1"/>
</dbReference>
<keyword evidence="2 3" id="KW-0378">Hydrolase</keyword>
<comment type="cofactor">
    <cofactor evidence="1">
        <name>Mg(2+)</name>
        <dbReference type="ChEBI" id="CHEBI:18420"/>
    </cofactor>
</comment>
<dbReference type="InterPro" id="IPR015797">
    <property type="entry name" value="NUDIX_hydrolase-like_dom_sf"/>
</dbReference>
<name>A0ABS2T0L9_9BACI</name>
<evidence type="ECO:0000313" key="5">
    <source>
        <dbReference type="EMBL" id="MBM7840027.1"/>
    </source>
</evidence>
<comment type="caution">
    <text evidence="5">The sequence shown here is derived from an EMBL/GenBank/DDBJ whole genome shotgun (WGS) entry which is preliminary data.</text>
</comment>
<evidence type="ECO:0000259" key="4">
    <source>
        <dbReference type="PROSITE" id="PS51462"/>
    </source>
</evidence>
<dbReference type="Pfam" id="PF00293">
    <property type="entry name" value="NUDIX"/>
    <property type="match status" value="1"/>
</dbReference>
<dbReference type="InterPro" id="IPR020476">
    <property type="entry name" value="Nudix_hydrolase"/>
</dbReference>
<dbReference type="InterPro" id="IPR020084">
    <property type="entry name" value="NUDIX_hydrolase_CS"/>
</dbReference>
<dbReference type="PRINTS" id="PR00502">
    <property type="entry name" value="NUDIXFAMILY"/>
</dbReference>